<feature type="transmembrane region" description="Helical" evidence="1">
    <location>
        <begin position="12"/>
        <end position="35"/>
    </location>
</feature>
<sequence length="218" mass="25299">MKSTTLKNKLIIAITGLFLCFFLIIHLLGNFQLFLPEDQAREQFNWYSTTLSGNIVIKTISWILYLSLICHAVYALIVTINNNRSNGKSYHYDKRNVASAWNSRNMGILGTILLLFLIIHFKDFWYTYKFTDLPIDKAGNKDLYQVVVQAYSQLWYVIIYEVSFIALGFHLLHGFFSASRTLGLYHPKYVKAIKITGWIYTTIITGGFMAIPLYIYFK</sequence>
<evidence type="ECO:0000256" key="1">
    <source>
        <dbReference type="SAM" id="Phobius"/>
    </source>
</evidence>
<name>A0A444GKW5_9FLAO</name>
<dbReference type="EMBL" id="SBII01000023">
    <property type="protein sequence ID" value="RWW91623.1"/>
    <property type="molecule type" value="Genomic_DNA"/>
</dbReference>
<dbReference type="OrthoDB" id="9802842at2"/>
<feature type="transmembrane region" description="Helical" evidence="1">
    <location>
        <begin position="101"/>
        <end position="121"/>
    </location>
</feature>
<dbReference type="AlphaFoldDB" id="A0A444GKW5"/>
<dbReference type="RefSeq" id="WP_128391539.1">
    <property type="nucleotide sequence ID" value="NZ_SBII01000023.1"/>
</dbReference>
<dbReference type="InterPro" id="IPR011138">
    <property type="entry name" value="Cytochrome_b-558"/>
</dbReference>
<feature type="transmembrane region" description="Helical" evidence="1">
    <location>
        <begin position="197"/>
        <end position="217"/>
    </location>
</feature>
<dbReference type="SUPFAM" id="SSF81343">
    <property type="entry name" value="Fumarate reductase respiratory complex transmembrane subunits"/>
    <property type="match status" value="1"/>
</dbReference>
<comment type="caution">
    <text evidence="2">The sequence shown here is derived from an EMBL/GenBank/DDBJ whole genome shotgun (WGS) entry which is preliminary data.</text>
</comment>
<dbReference type="Pfam" id="PF07666">
    <property type="entry name" value="MpPF26"/>
    <property type="match status" value="1"/>
</dbReference>
<keyword evidence="1" id="KW-0472">Membrane</keyword>
<keyword evidence="1" id="KW-0812">Transmembrane</keyword>
<dbReference type="Gene3D" id="1.20.1300.10">
    <property type="entry name" value="Fumarate reductase/succinate dehydrogenase, transmembrane subunit"/>
    <property type="match status" value="1"/>
</dbReference>
<proteinExistence type="predicted"/>
<feature type="transmembrane region" description="Helical" evidence="1">
    <location>
        <begin position="154"/>
        <end position="176"/>
    </location>
</feature>
<organism evidence="2 3">
    <name type="scientific">Flavobacterium cerinum</name>
    <dbReference type="NCBI Taxonomy" id="2502784"/>
    <lineage>
        <taxon>Bacteria</taxon>
        <taxon>Pseudomonadati</taxon>
        <taxon>Bacteroidota</taxon>
        <taxon>Flavobacteriia</taxon>
        <taxon>Flavobacteriales</taxon>
        <taxon>Flavobacteriaceae</taxon>
        <taxon>Flavobacterium</taxon>
    </lineage>
</organism>
<dbReference type="GO" id="GO:0016020">
    <property type="term" value="C:membrane"/>
    <property type="evidence" value="ECO:0007669"/>
    <property type="project" value="InterPro"/>
</dbReference>
<evidence type="ECO:0000313" key="3">
    <source>
        <dbReference type="Proteomes" id="UP000287527"/>
    </source>
</evidence>
<dbReference type="NCBIfam" id="TIGR02046">
    <property type="entry name" value="sdhC_b558_fam"/>
    <property type="match status" value="1"/>
</dbReference>
<dbReference type="Proteomes" id="UP000287527">
    <property type="component" value="Unassembled WGS sequence"/>
</dbReference>
<keyword evidence="1" id="KW-1133">Transmembrane helix</keyword>
<dbReference type="InterPro" id="IPR034804">
    <property type="entry name" value="SQR/QFR_C/D"/>
</dbReference>
<accession>A0A444GKW5</accession>
<evidence type="ECO:0000313" key="2">
    <source>
        <dbReference type="EMBL" id="RWW91623.1"/>
    </source>
</evidence>
<feature type="transmembrane region" description="Helical" evidence="1">
    <location>
        <begin position="55"/>
        <end position="80"/>
    </location>
</feature>
<dbReference type="CDD" id="cd03498">
    <property type="entry name" value="SQR_TypeB_2_TM"/>
    <property type="match status" value="1"/>
</dbReference>
<protein>
    <submittedName>
        <fullName evidence="2">Succinate dehydrogenase cytochrome b subunit</fullName>
    </submittedName>
</protein>
<keyword evidence="3" id="KW-1185">Reference proteome</keyword>
<gene>
    <name evidence="2" type="ORF">EPI11_18830</name>
</gene>
<dbReference type="InterPro" id="IPR011655">
    <property type="entry name" value="MpPF26"/>
</dbReference>
<reference evidence="2 3" key="1">
    <citation type="submission" date="2019-01" db="EMBL/GenBank/DDBJ databases">
        <title>Flavobacterium sp. nov.,isolated from freshwater.</title>
        <authorList>
            <person name="Zhang R."/>
            <person name="Du Z.-J."/>
        </authorList>
    </citation>
    <scope>NUCLEOTIDE SEQUENCE [LARGE SCALE GENOMIC DNA]</scope>
    <source>
        <strain evidence="2 3">1E403</strain>
    </source>
</reference>